<dbReference type="Proteomes" id="UP000295414">
    <property type="component" value="Unassembled WGS sequence"/>
</dbReference>
<comment type="caution">
    <text evidence="2">The sequence shown here is derived from an EMBL/GenBank/DDBJ whole genome shotgun (WGS) entry which is preliminary data.</text>
</comment>
<organism evidence="2 3">
    <name type="scientific">Thermomonas haemolytica</name>
    <dbReference type="NCBI Taxonomy" id="141949"/>
    <lineage>
        <taxon>Bacteria</taxon>
        <taxon>Pseudomonadati</taxon>
        <taxon>Pseudomonadota</taxon>
        <taxon>Gammaproteobacteria</taxon>
        <taxon>Lysobacterales</taxon>
        <taxon>Lysobacteraceae</taxon>
        <taxon>Thermomonas</taxon>
    </lineage>
</organism>
<evidence type="ECO:0000313" key="3">
    <source>
        <dbReference type="Proteomes" id="UP000295414"/>
    </source>
</evidence>
<feature type="domain" description="RHS protein conserved region" evidence="1">
    <location>
        <begin position="62"/>
        <end position="91"/>
    </location>
</feature>
<name>A0A4R3MSY0_9GAMM</name>
<dbReference type="Gene3D" id="2.180.10.10">
    <property type="entry name" value="RHS repeat-associated core"/>
    <property type="match status" value="1"/>
</dbReference>
<gene>
    <name evidence="2" type="ORF">EDC34_1221</name>
</gene>
<sequence length="93" mass="10682">MIASYTVNALDQRMGKRNARHQSRYVYAGFNQLLAEYTDGQWTSYVYSGSEPIALVRNNQLYYLHGDHLGRPQLVTNAGQQVVWKAANRAFDR</sequence>
<dbReference type="InterPro" id="IPR001826">
    <property type="entry name" value="RHS"/>
</dbReference>
<dbReference type="AlphaFoldDB" id="A0A4R3MSY0"/>
<evidence type="ECO:0000313" key="2">
    <source>
        <dbReference type="EMBL" id="TCT19394.1"/>
    </source>
</evidence>
<keyword evidence="3" id="KW-1185">Reference proteome</keyword>
<dbReference type="Pfam" id="PF03527">
    <property type="entry name" value="RHS"/>
    <property type="match status" value="1"/>
</dbReference>
<proteinExistence type="predicted"/>
<protein>
    <recommendedName>
        <fullName evidence="1">RHS protein conserved region domain-containing protein</fullName>
    </recommendedName>
</protein>
<reference evidence="2 3" key="1">
    <citation type="submission" date="2019-03" db="EMBL/GenBank/DDBJ databases">
        <title>Genomic Encyclopedia of Type Strains, Phase IV (KMG-IV): sequencing the most valuable type-strain genomes for metagenomic binning, comparative biology and taxonomic classification.</title>
        <authorList>
            <person name="Goeker M."/>
        </authorList>
    </citation>
    <scope>NUCLEOTIDE SEQUENCE [LARGE SCALE GENOMIC DNA]</scope>
    <source>
        <strain evidence="2 3">DSM 13605</strain>
    </source>
</reference>
<accession>A0A4R3MSY0</accession>
<dbReference type="EMBL" id="SMAP01000022">
    <property type="protein sequence ID" value="TCT19394.1"/>
    <property type="molecule type" value="Genomic_DNA"/>
</dbReference>
<dbReference type="RefSeq" id="WP_425598120.1">
    <property type="nucleotide sequence ID" value="NZ_SMAP01000022.1"/>
</dbReference>
<evidence type="ECO:0000259" key="1">
    <source>
        <dbReference type="Pfam" id="PF03527"/>
    </source>
</evidence>
<feature type="non-terminal residue" evidence="2">
    <location>
        <position position="93"/>
    </location>
</feature>